<reference evidence="6 7" key="1">
    <citation type="submission" date="2024-11" db="EMBL/GenBank/DDBJ databases">
        <authorList>
            <person name="Heng Y.C."/>
            <person name="Lim A.C.H."/>
            <person name="Lee J.K.Y."/>
            <person name="Kittelmann S."/>
        </authorList>
    </citation>
    <scope>NUCLEOTIDE SEQUENCE [LARGE SCALE GENOMIC DNA]</scope>
    <source>
        <strain evidence="6 7">WILCCON 0269</strain>
    </source>
</reference>
<dbReference type="InterPro" id="IPR003439">
    <property type="entry name" value="ABC_transporter-like_ATP-bd"/>
</dbReference>
<dbReference type="InterPro" id="IPR050763">
    <property type="entry name" value="ABC_transporter_ATP-binding"/>
</dbReference>
<keyword evidence="2" id="KW-0813">Transport</keyword>
<dbReference type="GO" id="GO:0005524">
    <property type="term" value="F:ATP binding"/>
    <property type="evidence" value="ECO:0007669"/>
    <property type="project" value="UniProtKB-KW"/>
</dbReference>
<evidence type="ECO:0000256" key="1">
    <source>
        <dbReference type="ARBA" id="ARBA00005417"/>
    </source>
</evidence>
<comment type="similarity">
    <text evidence="1">Belongs to the ABC transporter superfamily.</text>
</comment>
<gene>
    <name evidence="6" type="ORF">ACJDU8_14545</name>
</gene>
<dbReference type="InterPro" id="IPR027417">
    <property type="entry name" value="P-loop_NTPase"/>
</dbReference>
<sequence>MIEVINLTKNYGNIKAVNNLNFEVKKGEIVGFLGPNGAGKSTTMNIITGYMSSTGGTVKVCGFDILEEPIEVKKRIGYLPEQTPLYTNMTVIEFLNFISDLKLVEKKQKKKHLEEIIKKVNLIQVKDRLIGNLSNGYKHRVGLAQALIGDPEILILDEPTTGLDPAQIIEIRKLIVDLGKEHTVILSSHILPEVSAVCQKVIIINKGEIVAVDTPDNLSKRFINYSKFHITMAGDKKLIEEKLSGIDDIKSIQVDEEKEDNVISYIIETSKDKDVRKTLFYVMANAGLPILESKSLDTSLEDIFVQLVTDEKEVK</sequence>
<dbReference type="EMBL" id="JBJHZX010000021">
    <property type="protein sequence ID" value="MFL0196765.1"/>
    <property type="molecule type" value="Genomic_DNA"/>
</dbReference>
<proteinExistence type="inferred from homology"/>
<evidence type="ECO:0000259" key="5">
    <source>
        <dbReference type="PROSITE" id="PS50893"/>
    </source>
</evidence>
<comment type="caution">
    <text evidence="6">The sequence shown here is derived from an EMBL/GenBank/DDBJ whole genome shotgun (WGS) entry which is preliminary data.</text>
</comment>
<dbReference type="Gene3D" id="3.40.50.300">
    <property type="entry name" value="P-loop containing nucleotide triphosphate hydrolases"/>
    <property type="match status" value="1"/>
</dbReference>
<dbReference type="Pfam" id="PF00005">
    <property type="entry name" value="ABC_tran"/>
    <property type="match status" value="1"/>
</dbReference>
<organism evidence="6 7">
    <name type="scientific">Candidatus Clostridium eludens</name>
    <dbReference type="NCBI Taxonomy" id="3381663"/>
    <lineage>
        <taxon>Bacteria</taxon>
        <taxon>Bacillati</taxon>
        <taxon>Bacillota</taxon>
        <taxon>Clostridia</taxon>
        <taxon>Eubacteriales</taxon>
        <taxon>Clostridiaceae</taxon>
        <taxon>Clostridium</taxon>
    </lineage>
</organism>
<keyword evidence="4 6" id="KW-0067">ATP-binding</keyword>
<dbReference type="PANTHER" id="PTHR42711:SF5">
    <property type="entry name" value="ABC TRANSPORTER ATP-BINDING PROTEIN NATA"/>
    <property type="match status" value="1"/>
</dbReference>
<keyword evidence="3" id="KW-0547">Nucleotide-binding</keyword>
<feature type="domain" description="ABC transporter" evidence="5">
    <location>
        <begin position="2"/>
        <end position="231"/>
    </location>
</feature>
<evidence type="ECO:0000313" key="6">
    <source>
        <dbReference type="EMBL" id="MFL0196765.1"/>
    </source>
</evidence>
<keyword evidence="7" id="KW-1185">Reference proteome</keyword>
<evidence type="ECO:0000256" key="2">
    <source>
        <dbReference type="ARBA" id="ARBA00022448"/>
    </source>
</evidence>
<accession>A0ABW8SL70</accession>
<dbReference type="SUPFAM" id="SSF52540">
    <property type="entry name" value="P-loop containing nucleoside triphosphate hydrolases"/>
    <property type="match status" value="1"/>
</dbReference>
<evidence type="ECO:0000313" key="7">
    <source>
        <dbReference type="Proteomes" id="UP001623660"/>
    </source>
</evidence>
<dbReference type="InterPro" id="IPR003593">
    <property type="entry name" value="AAA+_ATPase"/>
</dbReference>
<dbReference type="PANTHER" id="PTHR42711">
    <property type="entry name" value="ABC TRANSPORTER ATP-BINDING PROTEIN"/>
    <property type="match status" value="1"/>
</dbReference>
<dbReference type="Proteomes" id="UP001623660">
    <property type="component" value="Unassembled WGS sequence"/>
</dbReference>
<evidence type="ECO:0000256" key="3">
    <source>
        <dbReference type="ARBA" id="ARBA00022741"/>
    </source>
</evidence>
<dbReference type="SMART" id="SM00382">
    <property type="entry name" value="AAA"/>
    <property type="match status" value="1"/>
</dbReference>
<dbReference type="RefSeq" id="WP_406792872.1">
    <property type="nucleotide sequence ID" value="NZ_JBJHZX010000021.1"/>
</dbReference>
<protein>
    <submittedName>
        <fullName evidence="6">ABC transporter ATP-binding protein</fullName>
    </submittedName>
</protein>
<evidence type="ECO:0000256" key="4">
    <source>
        <dbReference type="ARBA" id="ARBA00022840"/>
    </source>
</evidence>
<dbReference type="PROSITE" id="PS50893">
    <property type="entry name" value="ABC_TRANSPORTER_2"/>
    <property type="match status" value="1"/>
</dbReference>
<name>A0ABW8SL70_9CLOT</name>